<evidence type="ECO:0008006" key="2">
    <source>
        <dbReference type="Google" id="ProtNLM"/>
    </source>
</evidence>
<proteinExistence type="predicted"/>
<evidence type="ECO:0000313" key="1">
    <source>
        <dbReference type="EMBL" id="VFU18891.1"/>
    </source>
</evidence>
<gene>
    <name evidence="1" type="ORF">SCFA_910010</name>
</gene>
<sequence>MLMRITPLRGRGTGRMSIFLMRFLFGGLFLLSACAGLSSCAGNHYPRPESWPKPLASVEAPCDSIAGIYRDHGSSSCEWFPPGFKRLSYILEPCLFSDLTPARHLAKAERIEINRTGPDRIAIAVYDAQGTLLSPDPGEGLEGKCISDGVLLSYRTKIDPREGIELVSGTVLLSRAADGSLICRVTEHRLFCSFIIPIPFLSKSYTVWYRFESHDRQALPGRRTGGPFPAEASCADRGLLWHPKGDAVDHRI</sequence>
<name>A0A485MCW1_9ZZZZ</name>
<protein>
    <recommendedName>
        <fullName evidence="2">Lipoprotein</fullName>
    </recommendedName>
</protein>
<reference evidence="1" key="1">
    <citation type="submission" date="2019-03" db="EMBL/GenBank/DDBJ databases">
        <authorList>
            <person name="Hao L."/>
        </authorList>
    </citation>
    <scope>NUCLEOTIDE SEQUENCE</scope>
</reference>
<accession>A0A485MCW1</accession>
<dbReference type="EMBL" id="CAADRM010000160">
    <property type="protein sequence ID" value="VFU18891.1"/>
    <property type="molecule type" value="Genomic_DNA"/>
</dbReference>
<dbReference type="AlphaFoldDB" id="A0A485MCW1"/>
<organism evidence="1">
    <name type="scientific">anaerobic digester metagenome</name>
    <dbReference type="NCBI Taxonomy" id="1263854"/>
    <lineage>
        <taxon>unclassified sequences</taxon>
        <taxon>metagenomes</taxon>
        <taxon>ecological metagenomes</taxon>
    </lineage>
</organism>
<dbReference type="PROSITE" id="PS51257">
    <property type="entry name" value="PROKAR_LIPOPROTEIN"/>
    <property type="match status" value="1"/>
</dbReference>